<dbReference type="GO" id="GO:0005634">
    <property type="term" value="C:nucleus"/>
    <property type="evidence" value="ECO:0007669"/>
    <property type="project" value="TreeGrafter"/>
</dbReference>
<dbReference type="SUPFAM" id="SSF57701">
    <property type="entry name" value="Zn2/Cys6 DNA-binding domain"/>
    <property type="match status" value="1"/>
</dbReference>
<accession>I1SSK9</accession>
<dbReference type="SMART" id="SM00066">
    <property type="entry name" value="GAL4"/>
    <property type="match status" value="1"/>
</dbReference>
<evidence type="ECO:0000256" key="1">
    <source>
        <dbReference type="ARBA" id="ARBA00022723"/>
    </source>
</evidence>
<feature type="compositionally biased region" description="Low complexity" evidence="6">
    <location>
        <begin position="1025"/>
        <end position="1045"/>
    </location>
</feature>
<proteinExistence type="predicted"/>
<dbReference type="InterPro" id="IPR001138">
    <property type="entry name" value="Zn2Cys6_DnaBD"/>
</dbReference>
<dbReference type="Pfam" id="PF04082">
    <property type="entry name" value="Fungal_trans"/>
    <property type="match status" value="1"/>
</dbReference>
<feature type="compositionally biased region" description="Polar residues" evidence="6">
    <location>
        <begin position="68"/>
        <end position="83"/>
    </location>
</feature>
<evidence type="ECO:0000256" key="6">
    <source>
        <dbReference type="SAM" id="MobiDB-lite"/>
    </source>
</evidence>
<feature type="region of interest" description="Disordered" evidence="6">
    <location>
        <begin position="972"/>
        <end position="994"/>
    </location>
</feature>
<evidence type="ECO:0000259" key="7">
    <source>
        <dbReference type="PROSITE" id="PS50048"/>
    </source>
</evidence>
<feature type="compositionally biased region" description="Polar residues" evidence="6">
    <location>
        <begin position="1"/>
        <end position="19"/>
    </location>
</feature>
<feature type="compositionally biased region" description="Basic and acidic residues" evidence="6">
    <location>
        <begin position="114"/>
        <end position="123"/>
    </location>
</feature>
<evidence type="ECO:0000256" key="4">
    <source>
        <dbReference type="ARBA" id="ARBA00023163"/>
    </source>
</evidence>
<feature type="compositionally biased region" description="Polar residues" evidence="6">
    <location>
        <begin position="124"/>
        <end position="138"/>
    </location>
</feature>
<keyword evidence="4" id="KW-0804">Transcription</keyword>
<keyword evidence="2" id="KW-0805">Transcription regulation</keyword>
<dbReference type="CDD" id="cd12148">
    <property type="entry name" value="fungal_TF_MHR"/>
    <property type="match status" value="1"/>
</dbReference>
<dbReference type="GO" id="GO:0045944">
    <property type="term" value="P:positive regulation of transcription by RNA polymerase II"/>
    <property type="evidence" value="ECO:0007669"/>
    <property type="project" value="TreeGrafter"/>
</dbReference>
<dbReference type="PANTHER" id="PTHR31069">
    <property type="entry name" value="OLEATE-ACTIVATED TRANSCRIPTION FACTOR 1-RELATED"/>
    <property type="match status" value="1"/>
</dbReference>
<dbReference type="InterPro" id="IPR007219">
    <property type="entry name" value="XnlR_reg_dom"/>
</dbReference>
<dbReference type="GO" id="GO:0000978">
    <property type="term" value="F:RNA polymerase II cis-regulatory region sequence-specific DNA binding"/>
    <property type="evidence" value="ECO:0007669"/>
    <property type="project" value="TreeGrafter"/>
</dbReference>
<dbReference type="PROSITE" id="PS50048">
    <property type="entry name" value="ZN2_CY6_FUNGAL_2"/>
    <property type="match status" value="1"/>
</dbReference>
<evidence type="ECO:0000313" key="8">
    <source>
        <dbReference type="EMBL" id="AEC04943.1"/>
    </source>
</evidence>
<feature type="compositionally biased region" description="Low complexity" evidence="6">
    <location>
        <begin position="974"/>
        <end position="984"/>
    </location>
</feature>
<dbReference type="EMBL" id="HM100226">
    <property type="protein sequence ID" value="AEC04943.1"/>
    <property type="molecule type" value="Genomic_DNA"/>
</dbReference>
<gene>
    <name evidence="8" type="primary">MRR1</name>
</gene>
<protein>
    <submittedName>
        <fullName evidence="8">Multidrug resistance regulator 1</fullName>
    </submittedName>
</protein>
<dbReference type="PROSITE" id="PS00463">
    <property type="entry name" value="ZN2_CY6_FUNGAL_1"/>
    <property type="match status" value="1"/>
</dbReference>
<dbReference type="GO" id="GO:0008270">
    <property type="term" value="F:zinc ion binding"/>
    <property type="evidence" value="ECO:0007669"/>
    <property type="project" value="InterPro"/>
</dbReference>
<dbReference type="SMART" id="SM00906">
    <property type="entry name" value="Fungal_trans"/>
    <property type="match status" value="1"/>
</dbReference>
<dbReference type="PANTHER" id="PTHR31069:SF12">
    <property type="entry name" value="TRANSCRIPTION FACTOR DOMAIN-CONTAINING PROTEIN"/>
    <property type="match status" value="1"/>
</dbReference>
<name>I1SSK9_CANAX</name>
<dbReference type="InterPro" id="IPR036864">
    <property type="entry name" value="Zn2-C6_fun-type_DNA-bd_sf"/>
</dbReference>
<dbReference type="VEuPathDB" id="FungiDB:CAWG_05655"/>
<feature type="compositionally biased region" description="Basic and acidic residues" evidence="6">
    <location>
        <begin position="86"/>
        <end position="104"/>
    </location>
</feature>
<dbReference type="AlphaFoldDB" id="I1SSK9"/>
<dbReference type="CDD" id="cd00067">
    <property type="entry name" value="GAL4"/>
    <property type="match status" value="1"/>
</dbReference>
<feature type="region of interest" description="Disordered" evidence="6">
    <location>
        <begin position="1025"/>
        <end position="1068"/>
    </location>
</feature>
<evidence type="ECO:0000256" key="5">
    <source>
        <dbReference type="ARBA" id="ARBA00023242"/>
    </source>
</evidence>
<feature type="domain" description="Zn(2)-C6 fungal-type" evidence="7">
    <location>
        <begin position="30"/>
        <end position="61"/>
    </location>
</feature>
<keyword evidence="5" id="KW-0539">Nucleus</keyword>
<dbReference type="Pfam" id="PF00172">
    <property type="entry name" value="Zn_clus"/>
    <property type="match status" value="1"/>
</dbReference>
<feature type="region of interest" description="Disordered" evidence="6">
    <location>
        <begin position="68"/>
        <end position="138"/>
    </location>
</feature>
<sequence>MSIATTPIETPKSPKSTEPQVRKRKKVSTVCTNCRKRKIRCDRQHPCNNCIKSKKHNACVYDDGQVSPANFSTNGSSHGNTVPESRPYEESARIPIRFDAEAPRKKSKPNTPNNERKNSKKSPDNTVANNQQTASENEVTITLSELNMLKQRLQNIEANINAQSNPQSNPNPTLSYVPQTPAYPTQPNILPPPVSFNSWSPKQSNERVMFSPQQRLTTNYNVSHTRGQSPSIQLPPLSFKDTPRASIDSAPLYSEMSPPRSDLIASSLTSPESIQMSVSGDVVGVNPYLNETETINFYDGYTSICVRDFRRVNHGPFAWSSLMRKDKALSSLWNHILKKKEKKNVASQTFVFGQDVHEISQENTQLVASESNESETKFKKKTLETFGFNDVVPYDILKKKLQTQINKTTSPLGLTLYEEQVNMELQLVDRIHQQLPKKKVLWKLIDRFFSLLYPFMPFLDEIDFRESVTKIIGETEYKDEKIKELKVEKRLDLAVIGVLLIILRMSYLSLFCNKESVNEMRLKTTDPSPEAQDMKYLLQNPIGISLIDSAQNCLQYFDIFRKTSMPVLRCAYFLQLYHIFAPEDGDDGDGADTYALNSMVVRMAYSMGLNREPDNFKDVLNDKRQNHLGRKIWHFLVIGDVHNSYAFGTPKLIGDDFYDTKVPFIEEGNENLIDKSLDQYVTKSVFPGYFSIYNSVDQILKLILSVSRRSKVSEICKILNQFEIGIAEQYGTLSDCLKPKENLIHIFARNMPVKMYISLKSFLVSVYFHLFLYYEHKNDSLSFFYLRKILKTGAGDIMPHYFELLGNSEVVCDMVINPKLIQIIHKANQINIALIIRVNMSIYRMKNSQHHAENCKKDDFYYSYYKELCKFSSCLTRCAEVGIAAVSKLSTRYYYAWKITKGHNFLLKTITSMEFYEKESMNAQEIILPKYKLEQIADLENICEVALNKLGKTSVMGDEFCSNVNYKKYKGDQTYSTSSESSSTPNKDSPLDSRKYTNDFGLDLVNNQEIDKIWLQMLSLKSEQAQQQRQQESQPFTSSQSQSQSPLTSANQGYMPRPESRGGSYYGNTPFALENLNFDGFGGQSKSSNNGEADLSSFDFFVDLPFDQLFTN</sequence>
<keyword evidence="1" id="KW-0479">Metal-binding</keyword>
<organism evidence="8">
    <name type="scientific">Candida albicans</name>
    <name type="common">Yeast</name>
    <dbReference type="NCBI Taxonomy" id="5476"/>
    <lineage>
        <taxon>Eukaryota</taxon>
        <taxon>Fungi</taxon>
        <taxon>Dikarya</taxon>
        <taxon>Ascomycota</taxon>
        <taxon>Saccharomycotina</taxon>
        <taxon>Pichiomycetes</taxon>
        <taxon>Debaryomycetaceae</taxon>
        <taxon>Candida/Lodderomyces clade</taxon>
        <taxon>Candida</taxon>
    </lineage>
</organism>
<evidence type="ECO:0000256" key="3">
    <source>
        <dbReference type="ARBA" id="ARBA00023125"/>
    </source>
</evidence>
<keyword evidence="3" id="KW-0238">DNA-binding</keyword>
<feature type="region of interest" description="Disordered" evidence="6">
    <location>
        <begin position="1"/>
        <end position="27"/>
    </location>
</feature>
<dbReference type="InterPro" id="IPR050675">
    <property type="entry name" value="OAF3"/>
</dbReference>
<dbReference type="GO" id="GO:0006351">
    <property type="term" value="P:DNA-templated transcription"/>
    <property type="evidence" value="ECO:0007669"/>
    <property type="project" value="InterPro"/>
</dbReference>
<dbReference type="Gene3D" id="4.10.240.10">
    <property type="entry name" value="Zn(2)-C6 fungal-type DNA-binding domain"/>
    <property type="match status" value="1"/>
</dbReference>
<dbReference type="VEuPathDB" id="FungiDB:C7_03220C_A"/>
<reference evidence="8" key="1">
    <citation type="submission" date="2010-04" db="EMBL/GenBank/DDBJ databases">
        <title>High-level resistance against second generation azoles in a clinical Candida albicans isolate due to various genetic alterations in ergosterol biosynthesis genes and regulatory proteins.</title>
        <authorList>
            <person name="Lemuth K."/>
            <person name="Mai M."/>
            <person name="Mueller O."/>
            <person name="Knabbe C."/>
            <person name="Rupp S."/>
            <person name="Weile J."/>
        </authorList>
    </citation>
    <scope>NUCLEOTIDE SEQUENCE</scope>
    <source>
        <strain evidence="8">SRCan536</strain>
    </source>
</reference>
<dbReference type="GO" id="GO:0000981">
    <property type="term" value="F:DNA-binding transcription factor activity, RNA polymerase II-specific"/>
    <property type="evidence" value="ECO:0007669"/>
    <property type="project" value="InterPro"/>
</dbReference>
<evidence type="ECO:0000256" key="2">
    <source>
        <dbReference type="ARBA" id="ARBA00023015"/>
    </source>
</evidence>